<accession>A0ABY9TRW8</accession>
<dbReference type="Gene3D" id="2.30.40.10">
    <property type="entry name" value="Urease, subunit C, domain 1"/>
    <property type="match status" value="1"/>
</dbReference>
<dbReference type="InterPro" id="IPR006680">
    <property type="entry name" value="Amidohydro-rel"/>
</dbReference>
<dbReference type="RefSeq" id="WP_348390619.1">
    <property type="nucleotide sequence ID" value="NZ_CP134145.1"/>
</dbReference>
<name>A0ABY9TRW8_9GAMM</name>
<feature type="chain" id="PRO_5047274293" evidence="1">
    <location>
        <begin position="26"/>
        <end position="486"/>
    </location>
</feature>
<dbReference type="SUPFAM" id="SSF51338">
    <property type="entry name" value="Composite domain of metallo-dependent hydrolases"/>
    <property type="match status" value="1"/>
</dbReference>
<reference evidence="4" key="1">
    <citation type="submission" date="2023-09" db="EMBL/GenBank/DDBJ databases">
        <authorList>
            <person name="Li S."/>
            <person name="Li X."/>
            <person name="Zhang C."/>
            <person name="Zhao Z."/>
        </authorList>
    </citation>
    <scope>NUCLEOTIDE SEQUENCE [LARGE SCALE GENOMIC DNA]</scope>
    <source>
        <strain evidence="4">SQ149</strain>
    </source>
</reference>
<dbReference type="SUPFAM" id="SSF51556">
    <property type="entry name" value="Metallo-dependent hydrolases"/>
    <property type="match status" value="1"/>
</dbReference>
<dbReference type="InterPro" id="IPR051781">
    <property type="entry name" value="Metallo-dep_Hydrolase"/>
</dbReference>
<dbReference type="PANTHER" id="PTHR43135">
    <property type="entry name" value="ALPHA-D-RIBOSE 1-METHYLPHOSPHONATE 5-TRIPHOSPHATE DIPHOSPHATASE"/>
    <property type="match status" value="1"/>
</dbReference>
<protein>
    <submittedName>
        <fullName evidence="3">Amidohydrolase family protein</fullName>
    </submittedName>
</protein>
<sequence>MQHAIRLVIYAIALLIGFSPLATLAQATETETGPVLIRGGWLFDGVSNTRRRNSGIVIQDGKIVGLDVSAEQQNISYARVIELSESETILPGLIDLHAHYNLDLVDNGRVEEVVHNGIIFLANGVTSTWSAGEFYPERVIAQRDLIEAGDAIGPRLFVSGPYFGAFRCEYQVKVASDECIAWPNDISENEIRNEVDKWAQQGVVSIKIKQATPSEAKILIEQAHKNGMTTAGHLGNYDVEYDVSTRDAIMMGIDRIEHQLTLALGTDDPRSAETDEMVNLMIKHQVYYGANLQMYGGINLRRDHLAEMVWTDEAKYFTPYAQSLLEQRGPPEPESDEKEFAQRIVELMSLYKEGGENLLVIGTDEPVYTNLLPGFAYHRELLAMTYAGLSPVAVLKAATINGASALGVSDKLGSIESGKLADLIVVRGNPLDDIKATRDIRLVVKDGVVHDPKTLLLSAQGKIGPAGPGEHEDWELNIQPLRAKAR</sequence>
<dbReference type="Proteomes" id="UP001258994">
    <property type="component" value="Chromosome"/>
</dbReference>
<feature type="signal peptide" evidence="1">
    <location>
        <begin position="1"/>
        <end position="25"/>
    </location>
</feature>
<evidence type="ECO:0000313" key="4">
    <source>
        <dbReference type="Proteomes" id="UP001258994"/>
    </source>
</evidence>
<evidence type="ECO:0000259" key="2">
    <source>
        <dbReference type="Pfam" id="PF01979"/>
    </source>
</evidence>
<proteinExistence type="predicted"/>
<dbReference type="Gene3D" id="3.20.20.140">
    <property type="entry name" value="Metal-dependent hydrolases"/>
    <property type="match status" value="1"/>
</dbReference>
<keyword evidence="1" id="KW-0732">Signal</keyword>
<feature type="domain" description="Amidohydrolase-related" evidence="2">
    <location>
        <begin position="88"/>
        <end position="448"/>
    </location>
</feature>
<dbReference type="InterPro" id="IPR011059">
    <property type="entry name" value="Metal-dep_hydrolase_composite"/>
</dbReference>
<dbReference type="PANTHER" id="PTHR43135:SF3">
    <property type="entry name" value="ALPHA-D-RIBOSE 1-METHYLPHOSPHONATE 5-TRIPHOSPHATE DIPHOSPHATASE"/>
    <property type="match status" value="1"/>
</dbReference>
<dbReference type="InterPro" id="IPR032466">
    <property type="entry name" value="Metal_Hydrolase"/>
</dbReference>
<dbReference type="EMBL" id="CP134145">
    <property type="protein sequence ID" value="WNC71485.1"/>
    <property type="molecule type" value="Genomic_DNA"/>
</dbReference>
<keyword evidence="4" id="KW-1185">Reference proteome</keyword>
<evidence type="ECO:0000256" key="1">
    <source>
        <dbReference type="SAM" id="SignalP"/>
    </source>
</evidence>
<dbReference type="Pfam" id="PF01979">
    <property type="entry name" value="Amidohydro_1"/>
    <property type="match status" value="1"/>
</dbReference>
<evidence type="ECO:0000313" key="3">
    <source>
        <dbReference type="EMBL" id="WNC71485.1"/>
    </source>
</evidence>
<gene>
    <name evidence="3" type="ORF">RGQ13_15340</name>
</gene>
<organism evidence="3 4">
    <name type="scientific">Thalassotalea psychrophila</name>
    <dbReference type="NCBI Taxonomy" id="3065647"/>
    <lineage>
        <taxon>Bacteria</taxon>
        <taxon>Pseudomonadati</taxon>
        <taxon>Pseudomonadota</taxon>
        <taxon>Gammaproteobacteria</taxon>
        <taxon>Alteromonadales</taxon>
        <taxon>Colwelliaceae</taxon>
        <taxon>Thalassotalea</taxon>
    </lineage>
</organism>